<comment type="caution">
    <text evidence="8">The sequence shown here is derived from an EMBL/GenBank/DDBJ whole genome shotgun (WGS) entry which is preliminary data.</text>
</comment>
<dbReference type="GO" id="GO:0003677">
    <property type="term" value="F:DNA binding"/>
    <property type="evidence" value="ECO:0007669"/>
    <property type="project" value="UniProtKB-UniRule"/>
</dbReference>
<dbReference type="Gene3D" id="1.10.150.130">
    <property type="match status" value="1"/>
</dbReference>
<dbReference type="GO" id="GO:0006310">
    <property type="term" value="P:DNA recombination"/>
    <property type="evidence" value="ECO:0007669"/>
    <property type="project" value="UniProtKB-KW"/>
</dbReference>
<comment type="similarity">
    <text evidence="1">Belongs to the 'phage' integrase family.</text>
</comment>
<dbReference type="Gene3D" id="1.10.443.10">
    <property type="entry name" value="Intergrase catalytic core"/>
    <property type="match status" value="1"/>
</dbReference>
<dbReference type="Pfam" id="PF13102">
    <property type="entry name" value="Phage_int_SAM_5"/>
    <property type="match status" value="1"/>
</dbReference>
<dbReference type="GO" id="GO:0015074">
    <property type="term" value="P:DNA integration"/>
    <property type="evidence" value="ECO:0007669"/>
    <property type="project" value="UniProtKB-KW"/>
</dbReference>
<name>A0A841JH76_9SPHI</name>
<dbReference type="PANTHER" id="PTHR30349:SF64">
    <property type="entry name" value="PROPHAGE INTEGRASE INTD-RELATED"/>
    <property type="match status" value="1"/>
</dbReference>
<dbReference type="InterPro" id="IPR010998">
    <property type="entry name" value="Integrase_recombinase_N"/>
</dbReference>
<dbReference type="InterPro" id="IPR050090">
    <property type="entry name" value="Tyrosine_recombinase_XerCD"/>
</dbReference>
<evidence type="ECO:0000256" key="4">
    <source>
        <dbReference type="ARBA" id="ARBA00023172"/>
    </source>
</evidence>
<dbReference type="Proteomes" id="UP000548326">
    <property type="component" value="Unassembled WGS sequence"/>
</dbReference>
<reference evidence="8 9" key="1">
    <citation type="submission" date="2020-08" db="EMBL/GenBank/DDBJ databases">
        <title>Genomic Encyclopedia of Type Strains, Phase IV (KMG-V): Genome sequencing to study the core and pangenomes of soil and plant-associated prokaryotes.</title>
        <authorList>
            <person name="Whitman W."/>
        </authorList>
    </citation>
    <scope>NUCLEOTIDE SEQUENCE [LARGE SCALE GENOMIC DNA]</scope>
    <source>
        <strain evidence="8 9">MP601</strain>
    </source>
</reference>
<evidence type="ECO:0000259" key="6">
    <source>
        <dbReference type="PROSITE" id="PS51898"/>
    </source>
</evidence>
<evidence type="ECO:0000313" key="9">
    <source>
        <dbReference type="Proteomes" id="UP000548326"/>
    </source>
</evidence>
<proteinExistence type="inferred from homology"/>
<dbReference type="SUPFAM" id="SSF56349">
    <property type="entry name" value="DNA breaking-rejoining enzymes"/>
    <property type="match status" value="1"/>
</dbReference>
<keyword evidence="3 5" id="KW-0238">DNA-binding</keyword>
<dbReference type="Pfam" id="PF17293">
    <property type="entry name" value="Arm-DNA-bind_5"/>
    <property type="match status" value="1"/>
</dbReference>
<dbReference type="PROSITE" id="PS51900">
    <property type="entry name" value="CB"/>
    <property type="match status" value="1"/>
</dbReference>
<dbReference type="InterPro" id="IPR035386">
    <property type="entry name" value="Arm-DNA-bind_5"/>
</dbReference>
<evidence type="ECO:0000256" key="1">
    <source>
        <dbReference type="ARBA" id="ARBA00008857"/>
    </source>
</evidence>
<dbReference type="InterPro" id="IPR044068">
    <property type="entry name" value="CB"/>
</dbReference>
<organism evidence="8 9">
    <name type="scientific">Mucilaginibacter lappiensis</name>
    <dbReference type="NCBI Taxonomy" id="354630"/>
    <lineage>
        <taxon>Bacteria</taxon>
        <taxon>Pseudomonadati</taxon>
        <taxon>Bacteroidota</taxon>
        <taxon>Sphingobacteriia</taxon>
        <taxon>Sphingobacteriales</taxon>
        <taxon>Sphingobacteriaceae</taxon>
        <taxon>Mucilaginibacter</taxon>
    </lineage>
</organism>
<dbReference type="EMBL" id="JACHCA010000012">
    <property type="protein sequence ID" value="MBB6129874.1"/>
    <property type="molecule type" value="Genomic_DNA"/>
</dbReference>
<evidence type="ECO:0000259" key="7">
    <source>
        <dbReference type="PROSITE" id="PS51900"/>
    </source>
</evidence>
<dbReference type="RefSeq" id="WP_183588838.1">
    <property type="nucleotide sequence ID" value="NZ_JACHCA010000012.1"/>
</dbReference>
<dbReference type="InterPro" id="IPR002104">
    <property type="entry name" value="Integrase_catalytic"/>
</dbReference>
<feature type="domain" description="Core-binding (CB)" evidence="7">
    <location>
        <begin position="108"/>
        <end position="191"/>
    </location>
</feature>
<evidence type="ECO:0000256" key="3">
    <source>
        <dbReference type="ARBA" id="ARBA00023125"/>
    </source>
</evidence>
<dbReference type="InterPro" id="IPR011010">
    <property type="entry name" value="DNA_brk_join_enz"/>
</dbReference>
<dbReference type="Pfam" id="PF00589">
    <property type="entry name" value="Phage_integrase"/>
    <property type="match status" value="1"/>
</dbReference>
<dbReference type="InterPro" id="IPR025269">
    <property type="entry name" value="SAM-like_dom"/>
</dbReference>
<feature type="domain" description="Tyr recombinase" evidence="6">
    <location>
        <begin position="213"/>
        <end position="400"/>
    </location>
</feature>
<sequence length="411" mass="47359">MVYFKVLLNDKRPKADNIYPVVIRVTHNRNNTTLSTGIRIKDTFWDKGGLCVKHSHPNSQAYNKTISDFYSKVQNVSFQLIHDNCFSFEALSNNLNDAYKQAIVPKSNSFKEYADQLISDMLAINKAGNSIVYQTATNRLMGYANNPKLKFTDITYTFLEGFKRQLIKDGVKANSISNYFRTLRAIYNKAIKAKLVDRSHYPFLEITVKTERTAKRAISLEDLIKIVRRELKPRSKEWHARNYFLISFMLRGASFTDIAYLTPINIKKGVLTYRRRKTGKELRIKVLPELTKLFLLYAGANSKYLLPILPSNTIEDDLKAKKLLMQWIKTSNKYLGRIAENCKIEDEVTTYVARHTWATTAKKLGYSNELIAECLGHEYGNKITNIYLDSFDQLLIDEVNEKVILQIGSVE</sequence>
<gene>
    <name evidence="8" type="ORF">HDF22_004011</name>
</gene>
<dbReference type="AlphaFoldDB" id="A0A841JH76"/>
<protein>
    <submittedName>
        <fullName evidence="8">Integrase</fullName>
    </submittedName>
</protein>
<evidence type="ECO:0000313" key="8">
    <source>
        <dbReference type="EMBL" id="MBB6129874.1"/>
    </source>
</evidence>
<dbReference type="InterPro" id="IPR013762">
    <property type="entry name" value="Integrase-like_cat_sf"/>
</dbReference>
<accession>A0A841JH76</accession>
<evidence type="ECO:0000256" key="5">
    <source>
        <dbReference type="PROSITE-ProRule" id="PRU01248"/>
    </source>
</evidence>
<dbReference type="PANTHER" id="PTHR30349">
    <property type="entry name" value="PHAGE INTEGRASE-RELATED"/>
    <property type="match status" value="1"/>
</dbReference>
<dbReference type="PROSITE" id="PS51898">
    <property type="entry name" value="TYR_RECOMBINASE"/>
    <property type="match status" value="1"/>
</dbReference>
<keyword evidence="2" id="KW-0229">DNA integration</keyword>
<keyword evidence="4" id="KW-0233">DNA recombination</keyword>
<evidence type="ECO:0000256" key="2">
    <source>
        <dbReference type="ARBA" id="ARBA00022908"/>
    </source>
</evidence>